<feature type="transmembrane region" description="Helical" evidence="1">
    <location>
        <begin position="83"/>
        <end position="108"/>
    </location>
</feature>
<sequence>MRLPNQDPPPEGVSTPHPIRHLKHILRNQITHPSTTKLPKLDTGGASSTENSLLFLSSNNESEPLPGDRGPAMLNICYTTNEVLVIIGVTCFLNFAFILLIMSCVHFFSTRASRLKSAVLVAENGEEYYYEDFQESEESDEEGSEWKLSLDKTFEKDSKIELLTEYINNLPGP</sequence>
<keyword evidence="1" id="KW-0472">Membrane</keyword>
<dbReference type="AlphaFoldDB" id="A0A8D8M243"/>
<organism evidence="2">
    <name type="scientific">Cacopsylla melanoneura</name>
    <dbReference type="NCBI Taxonomy" id="428564"/>
    <lineage>
        <taxon>Eukaryota</taxon>
        <taxon>Metazoa</taxon>
        <taxon>Ecdysozoa</taxon>
        <taxon>Arthropoda</taxon>
        <taxon>Hexapoda</taxon>
        <taxon>Insecta</taxon>
        <taxon>Pterygota</taxon>
        <taxon>Neoptera</taxon>
        <taxon>Paraneoptera</taxon>
        <taxon>Hemiptera</taxon>
        <taxon>Sternorrhyncha</taxon>
        <taxon>Psylloidea</taxon>
        <taxon>Psyllidae</taxon>
        <taxon>Psyllinae</taxon>
        <taxon>Cacopsylla</taxon>
    </lineage>
</organism>
<name>A0A8D8M243_9HEMI</name>
<protein>
    <submittedName>
        <fullName evidence="2">Uncharacterized protein</fullName>
    </submittedName>
</protein>
<dbReference type="EMBL" id="HBUF01048290">
    <property type="protein sequence ID" value="CAG6620675.1"/>
    <property type="molecule type" value="Transcribed_RNA"/>
</dbReference>
<dbReference type="EMBL" id="HBUF01223184">
    <property type="protein sequence ID" value="CAG6670382.1"/>
    <property type="molecule type" value="Transcribed_RNA"/>
</dbReference>
<dbReference type="EMBL" id="HBUF01223183">
    <property type="protein sequence ID" value="CAG6670381.1"/>
    <property type="molecule type" value="Transcribed_RNA"/>
</dbReference>
<reference evidence="2" key="1">
    <citation type="submission" date="2021-05" db="EMBL/GenBank/DDBJ databases">
        <authorList>
            <person name="Alioto T."/>
            <person name="Alioto T."/>
            <person name="Gomez Garrido J."/>
        </authorList>
    </citation>
    <scope>NUCLEOTIDE SEQUENCE</scope>
</reference>
<dbReference type="EMBL" id="HBUF01048289">
    <property type="protein sequence ID" value="CAG6620674.1"/>
    <property type="molecule type" value="Transcribed_RNA"/>
</dbReference>
<dbReference type="EMBL" id="HBUF01223182">
    <property type="protein sequence ID" value="CAG6670380.1"/>
    <property type="molecule type" value="Transcribed_RNA"/>
</dbReference>
<evidence type="ECO:0000256" key="1">
    <source>
        <dbReference type="SAM" id="Phobius"/>
    </source>
</evidence>
<dbReference type="EMBL" id="HBUF01048291">
    <property type="protein sequence ID" value="CAG6620676.1"/>
    <property type="molecule type" value="Transcribed_RNA"/>
</dbReference>
<keyword evidence="1" id="KW-0812">Transmembrane</keyword>
<dbReference type="EMBL" id="HBUF01386541">
    <property type="protein sequence ID" value="CAG6732353.1"/>
    <property type="molecule type" value="Transcribed_RNA"/>
</dbReference>
<proteinExistence type="predicted"/>
<dbReference type="EMBL" id="HBUF01557090">
    <property type="protein sequence ID" value="CAG6760616.1"/>
    <property type="molecule type" value="Transcribed_RNA"/>
</dbReference>
<dbReference type="EMBL" id="HBUF01386542">
    <property type="protein sequence ID" value="CAG6732354.1"/>
    <property type="molecule type" value="Transcribed_RNA"/>
</dbReference>
<dbReference type="EMBL" id="HBUF01557089">
    <property type="protein sequence ID" value="CAG6760615.1"/>
    <property type="molecule type" value="Transcribed_RNA"/>
</dbReference>
<evidence type="ECO:0000313" key="2">
    <source>
        <dbReference type="EMBL" id="CAG6620674.1"/>
    </source>
</evidence>
<keyword evidence="1" id="KW-1133">Transmembrane helix</keyword>
<accession>A0A8D8M243</accession>